<feature type="transmembrane region" description="Helical" evidence="5">
    <location>
        <begin position="192"/>
        <end position="214"/>
    </location>
</feature>
<accession>A0A975C0Y6</accession>
<dbReference type="GO" id="GO:0006935">
    <property type="term" value="P:chemotaxis"/>
    <property type="evidence" value="ECO:0007669"/>
    <property type="project" value="UniProtKB-KW"/>
</dbReference>
<dbReference type="CDD" id="cd19411">
    <property type="entry name" value="MCP2201-like_sensor"/>
    <property type="match status" value="1"/>
</dbReference>
<organism evidence="8 9">
    <name type="scientific">Brevundimonas goettingensis</name>
    <dbReference type="NCBI Taxonomy" id="2774190"/>
    <lineage>
        <taxon>Bacteria</taxon>
        <taxon>Pseudomonadati</taxon>
        <taxon>Pseudomonadota</taxon>
        <taxon>Alphaproteobacteria</taxon>
        <taxon>Caulobacterales</taxon>
        <taxon>Caulobacteraceae</taxon>
        <taxon>Brevundimonas</taxon>
    </lineage>
</organism>
<gene>
    <name evidence="8" type="ORF">IFJ75_17565</name>
</gene>
<dbReference type="SUPFAM" id="SSF58104">
    <property type="entry name" value="Methyl-accepting chemotaxis protein (MCP) signaling domain"/>
    <property type="match status" value="1"/>
</dbReference>
<dbReference type="KEGG" id="bgoe:IFJ75_17565"/>
<dbReference type="Pfam" id="PF00015">
    <property type="entry name" value="MCPsignal"/>
    <property type="match status" value="1"/>
</dbReference>
<dbReference type="Pfam" id="PF12729">
    <property type="entry name" value="4HB_MCP_1"/>
    <property type="match status" value="1"/>
</dbReference>
<dbReference type="Pfam" id="PF00672">
    <property type="entry name" value="HAMP"/>
    <property type="match status" value="1"/>
</dbReference>
<dbReference type="InterPro" id="IPR004089">
    <property type="entry name" value="MCPsignal_dom"/>
</dbReference>
<dbReference type="InterPro" id="IPR024478">
    <property type="entry name" value="HlyB_4HB_MCP"/>
</dbReference>
<feature type="region of interest" description="Disordered" evidence="4">
    <location>
        <begin position="502"/>
        <end position="551"/>
    </location>
</feature>
<evidence type="ECO:0000256" key="2">
    <source>
        <dbReference type="ARBA" id="ARBA00029447"/>
    </source>
</evidence>
<dbReference type="SMART" id="SM00304">
    <property type="entry name" value="HAMP"/>
    <property type="match status" value="2"/>
</dbReference>
<feature type="domain" description="HAMP" evidence="7">
    <location>
        <begin position="215"/>
        <end position="268"/>
    </location>
</feature>
<evidence type="ECO:0000256" key="1">
    <source>
        <dbReference type="ARBA" id="ARBA00022500"/>
    </source>
</evidence>
<evidence type="ECO:0000256" key="3">
    <source>
        <dbReference type="PROSITE-ProRule" id="PRU00284"/>
    </source>
</evidence>
<dbReference type="GO" id="GO:0007165">
    <property type="term" value="P:signal transduction"/>
    <property type="evidence" value="ECO:0007669"/>
    <property type="project" value="UniProtKB-KW"/>
</dbReference>
<feature type="compositionally biased region" description="Basic residues" evidence="4">
    <location>
        <begin position="523"/>
        <end position="543"/>
    </location>
</feature>
<dbReference type="PROSITE" id="PS50885">
    <property type="entry name" value="HAMP"/>
    <property type="match status" value="2"/>
</dbReference>
<evidence type="ECO:0000256" key="4">
    <source>
        <dbReference type="SAM" id="MobiDB-lite"/>
    </source>
</evidence>
<keyword evidence="5" id="KW-0812">Transmembrane</keyword>
<keyword evidence="9" id="KW-1185">Reference proteome</keyword>
<dbReference type="PROSITE" id="PS50111">
    <property type="entry name" value="CHEMOTAXIS_TRANSDUC_2"/>
    <property type="match status" value="1"/>
</dbReference>
<evidence type="ECO:0000256" key="5">
    <source>
        <dbReference type="SAM" id="Phobius"/>
    </source>
</evidence>
<dbReference type="InterPro" id="IPR051310">
    <property type="entry name" value="MCP_chemotaxis"/>
</dbReference>
<evidence type="ECO:0000313" key="8">
    <source>
        <dbReference type="EMBL" id="QTC91004.1"/>
    </source>
</evidence>
<dbReference type="SMART" id="SM00283">
    <property type="entry name" value="MA"/>
    <property type="match status" value="1"/>
</dbReference>
<keyword evidence="3" id="KW-0807">Transducer</keyword>
<dbReference type="GO" id="GO:0016020">
    <property type="term" value="C:membrane"/>
    <property type="evidence" value="ECO:0007669"/>
    <property type="project" value="InterPro"/>
</dbReference>
<dbReference type="Gene3D" id="1.10.287.950">
    <property type="entry name" value="Methyl-accepting chemotaxis protein"/>
    <property type="match status" value="1"/>
</dbReference>
<sequence>MGLSKIRIGTRLWIGFAAVLSLSVVVGAIAINEVNAISRNLATVNEVNGVKQRYAINFRGSVHDRAISLRDVTLAESEEEVQAAIQSIGTLAAKYADSAGPMDEMMARPDVTPDEAAILESIKDTEKRTLPVVEQVVALQTAGDREGARRLLMTEARPLFIEWLARINQFIDLQEARNKEIGAETSEAASRFVWLILACCVGGLAVGAAVAVWATRSIAPLRPLTAVMQAMAGGDYGRTIVGRDRADEVGDIAGALEVLRESGLETQRLRAEAARFQEDLDRRLSAKEAEFDLAARDSVQAMDAVGKALERLARGELDCRLEDDIASGFAKLKTDFNSAVAPLEEAIAVVGSNVAAIRSGSAEISQASEDLSRRTEQQAASLEETAAALDEITATVNRTASGARQASEVVQSARGEAETSGRVVRDAVAAMSEIEASSAQIEDIIGVIDEIAFQTNLLALNAGVEAARAGDAGRGFAVVASEVRALAQRSAEAAKEIKTLDLHLGPAGRPGRKPGRPDGRGPATHRRPGRRDRRSGIRNRRLRPGTGHRPS</sequence>
<evidence type="ECO:0000259" key="6">
    <source>
        <dbReference type="PROSITE" id="PS50111"/>
    </source>
</evidence>
<dbReference type="SUPFAM" id="SSF158472">
    <property type="entry name" value="HAMP domain-like"/>
    <property type="match status" value="1"/>
</dbReference>
<feature type="transmembrane region" description="Helical" evidence="5">
    <location>
        <begin position="12"/>
        <end position="31"/>
    </location>
</feature>
<dbReference type="PANTHER" id="PTHR43531">
    <property type="entry name" value="PROTEIN ICFG"/>
    <property type="match status" value="1"/>
</dbReference>
<dbReference type="InterPro" id="IPR047347">
    <property type="entry name" value="YvaQ-like_sensor"/>
</dbReference>
<keyword evidence="5" id="KW-1133">Transmembrane helix</keyword>
<dbReference type="EMBL" id="CP062222">
    <property type="protein sequence ID" value="QTC91004.1"/>
    <property type="molecule type" value="Genomic_DNA"/>
</dbReference>
<keyword evidence="1" id="KW-0145">Chemotaxis</keyword>
<feature type="domain" description="Methyl-accepting transducer" evidence="6">
    <location>
        <begin position="353"/>
        <end position="500"/>
    </location>
</feature>
<name>A0A975C0Y6_9CAUL</name>
<comment type="similarity">
    <text evidence="2">Belongs to the methyl-accepting chemotaxis (MCP) protein family.</text>
</comment>
<feature type="domain" description="HAMP" evidence="7">
    <location>
        <begin position="296"/>
        <end position="348"/>
    </location>
</feature>
<keyword evidence="5" id="KW-0472">Membrane</keyword>
<protein>
    <submittedName>
        <fullName evidence="8">Methyl-accepting chemotaxis protein</fullName>
    </submittedName>
</protein>
<dbReference type="Gene3D" id="6.10.340.10">
    <property type="match status" value="1"/>
</dbReference>
<evidence type="ECO:0000259" key="7">
    <source>
        <dbReference type="PROSITE" id="PS50885"/>
    </source>
</evidence>
<dbReference type="CDD" id="cd06225">
    <property type="entry name" value="HAMP"/>
    <property type="match status" value="1"/>
</dbReference>
<proteinExistence type="inferred from homology"/>
<dbReference type="AlphaFoldDB" id="A0A975C0Y6"/>
<dbReference type="InterPro" id="IPR003660">
    <property type="entry name" value="HAMP_dom"/>
</dbReference>
<dbReference type="PANTHER" id="PTHR43531:SF11">
    <property type="entry name" value="METHYL-ACCEPTING CHEMOTAXIS PROTEIN 3"/>
    <property type="match status" value="1"/>
</dbReference>
<evidence type="ECO:0000313" key="9">
    <source>
        <dbReference type="Proteomes" id="UP000663918"/>
    </source>
</evidence>
<dbReference type="Proteomes" id="UP000663918">
    <property type="component" value="Chromosome"/>
</dbReference>
<reference evidence="8" key="1">
    <citation type="submission" date="2020-09" db="EMBL/GenBank/DDBJ databases">
        <title>Brevundimonas sp. LVF2 isolated from a puddle in Goettingen, Germany.</title>
        <authorList>
            <person name="Friedrich I."/>
            <person name="Klassen A."/>
            <person name="Hannes N."/>
            <person name="Schneider D."/>
            <person name="Hertel R."/>
            <person name="Daniel R."/>
        </authorList>
    </citation>
    <scope>NUCLEOTIDE SEQUENCE</scope>
    <source>
        <strain evidence="8">LVF2</strain>
    </source>
</reference>